<evidence type="ECO:0000256" key="12">
    <source>
        <dbReference type="PIRNR" id="PIRNR004862"/>
    </source>
</evidence>
<feature type="region of interest" description="Disordered" evidence="13">
    <location>
        <begin position="1"/>
        <end position="31"/>
    </location>
</feature>
<dbReference type="Proteomes" id="UP001163739">
    <property type="component" value="Chromosome"/>
</dbReference>
<feature type="compositionally biased region" description="Polar residues" evidence="13">
    <location>
        <begin position="1"/>
        <end position="29"/>
    </location>
</feature>
<evidence type="ECO:0000256" key="6">
    <source>
        <dbReference type="ARBA" id="ARBA00022475"/>
    </source>
</evidence>
<evidence type="ECO:0000256" key="4">
    <source>
        <dbReference type="ARBA" id="ARBA00007971"/>
    </source>
</evidence>
<evidence type="ECO:0000256" key="10">
    <source>
        <dbReference type="ARBA" id="ARBA00023143"/>
    </source>
</evidence>
<evidence type="ECO:0000259" key="15">
    <source>
        <dbReference type="Pfam" id="PF01514"/>
    </source>
</evidence>
<dbReference type="InterPro" id="IPR045851">
    <property type="entry name" value="AMP-bd_C_sf"/>
</dbReference>
<protein>
    <recommendedName>
        <fullName evidence="5 12">Flagellar M-ring protein</fullName>
    </recommendedName>
</protein>
<evidence type="ECO:0000256" key="8">
    <source>
        <dbReference type="ARBA" id="ARBA00022989"/>
    </source>
</evidence>
<keyword evidence="8 14" id="KW-1133">Transmembrane helix</keyword>
<comment type="function">
    <text evidence="1 12">The M ring may be actively involved in energy transduction.</text>
</comment>
<evidence type="ECO:0000256" key="3">
    <source>
        <dbReference type="ARBA" id="ARBA00004651"/>
    </source>
</evidence>
<keyword evidence="7 14" id="KW-0812">Transmembrane</keyword>
<evidence type="ECO:0000259" key="16">
    <source>
        <dbReference type="Pfam" id="PF08345"/>
    </source>
</evidence>
<keyword evidence="17" id="KW-0966">Cell projection</keyword>
<proteinExistence type="inferred from homology"/>
<organism evidence="17 18">
    <name type="scientific">Alkalimarinus alittae</name>
    <dbReference type="NCBI Taxonomy" id="2961619"/>
    <lineage>
        <taxon>Bacteria</taxon>
        <taxon>Pseudomonadati</taxon>
        <taxon>Pseudomonadota</taxon>
        <taxon>Gammaproteobacteria</taxon>
        <taxon>Alteromonadales</taxon>
        <taxon>Alteromonadaceae</taxon>
        <taxon>Alkalimarinus</taxon>
    </lineage>
</organism>
<evidence type="ECO:0000313" key="17">
    <source>
        <dbReference type="EMBL" id="UZE94963.1"/>
    </source>
</evidence>
<evidence type="ECO:0000256" key="2">
    <source>
        <dbReference type="ARBA" id="ARBA00004117"/>
    </source>
</evidence>
<dbReference type="InterPro" id="IPR013556">
    <property type="entry name" value="Flag_M-ring_C"/>
</dbReference>
<dbReference type="NCBIfam" id="TIGR00206">
    <property type="entry name" value="fliF"/>
    <property type="match status" value="1"/>
</dbReference>
<accession>A0ABY6MYQ3</accession>
<dbReference type="PRINTS" id="PR01009">
    <property type="entry name" value="FLGMRINGFLIF"/>
</dbReference>
<keyword evidence="17" id="KW-0969">Cilium</keyword>
<feature type="transmembrane region" description="Helical" evidence="14">
    <location>
        <begin position="464"/>
        <end position="486"/>
    </location>
</feature>
<dbReference type="PIRSF" id="PIRSF004862">
    <property type="entry name" value="FliF"/>
    <property type="match status" value="1"/>
</dbReference>
<dbReference type="RefSeq" id="WP_265046455.1">
    <property type="nucleotide sequence ID" value="NZ_CP100390.1"/>
</dbReference>
<evidence type="ECO:0000256" key="11">
    <source>
        <dbReference type="ARBA" id="ARBA00025936"/>
    </source>
</evidence>
<feature type="transmembrane region" description="Helical" evidence="14">
    <location>
        <begin position="47"/>
        <end position="67"/>
    </location>
</feature>
<evidence type="ECO:0000256" key="5">
    <source>
        <dbReference type="ARBA" id="ARBA00017949"/>
    </source>
</evidence>
<evidence type="ECO:0000256" key="1">
    <source>
        <dbReference type="ARBA" id="ARBA00003820"/>
    </source>
</evidence>
<evidence type="ECO:0000256" key="14">
    <source>
        <dbReference type="SAM" id="Phobius"/>
    </source>
</evidence>
<comment type="similarity">
    <text evidence="4 12">Belongs to the FliF family.</text>
</comment>
<comment type="subunit">
    <text evidence="11">The basal body constitutes a major portion of the flagellar organelle and consists of four rings (L,P,S, and M) mounted on a central rod. The M ring is integral to the inner membrane of the cell and may be connected to the flagellar rod via the S ring. The S (supramembrane ring) lies just distal to the M ring. The L and P rings lie in the outer membrane and the periplasmic space, respectively.</text>
</comment>
<dbReference type="Gene3D" id="3.30.300.30">
    <property type="match status" value="1"/>
</dbReference>
<keyword evidence="18" id="KW-1185">Reference proteome</keyword>
<dbReference type="EMBL" id="CP100390">
    <property type="protein sequence ID" value="UZE94963.1"/>
    <property type="molecule type" value="Genomic_DNA"/>
</dbReference>
<keyword evidence="10 12" id="KW-0975">Bacterial flagellum</keyword>
<dbReference type="PANTHER" id="PTHR30046:SF0">
    <property type="entry name" value="FLAGELLAR M-RING PROTEIN"/>
    <property type="match status" value="1"/>
</dbReference>
<sequence length="574" mass="61934">MANVPAETNNNVPATTGSTAQGSVTTTSEPDSEMFMGFNKLNLIRQVGLMVGLAASVALGLSVVLWAQEPNYQPIMSNINNMDINEVSTLLNQNDITYKIDPSSGVLLVESSEVHRAKLKLAAAGITEQKPVGFELLDQEQGLGTSQFMESTRFKRGLEGELSKTISSLRNVRSARVHLAVPKRSVFVRDARKPTASVFVEVFSGRPLARGQVDSIVNLVAGSVPEMNKDDVTVVDQKGNLLSQKDESSEDRMASREFDYSRKMEKVLNGRVSSILEPILGSGRFRSEVSAEVDFTSVEQAEEIFNPDMKAVRSEQTLNEQRVAGNQGGIPGALSNQPPGAATVPEVAGGAGEGGAGGMSDLRKQTTRNYEVDRTVSYTKQQPGRIKRLTVAVAIDDIRKVNPENGEVSFVPWTENELQRLTLLVRSAVGYSASRGDSVNVINTPFAAEEIVAFEETPIWQQPWLLDLVKPIMAGLVILILVLGLVRPTLKSLAQSGNQAKELALAGDEDGLAELDQLGEGSADGQVTLSATDDFLLPGASEGYDKKLNALKGLVVEDPARVAQVVRQWVNSDE</sequence>
<evidence type="ECO:0000256" key="7">
    <source>
        <dbReference type="ARBA" id="ARBA00022692"/>
    </source>
</evidence>
<keyword evidence="17" id="KW-0282">Flagellum</keyword>
<dbReference type="Pfam" id="PF01514">
    <property type="entry name" value="YscJ_FliF"/>
    <property type="match status" value="1"/>
</dbReference>
<keyword evidence="6" id="KW-1003">Cell membrane</keyword>
<evidence type="ECO:0000256" key="13">
    <source>
        <dbReference type="SAM" id="MobiDB-lite"/>
    </source>
</evidence>
<dbReference type="InterPro" id="IPR000067">
    <property type="entry name" value="FlgMring_FliF"/>
</dbReference>
<reference evidence="17" key="1">
    <citation type="submission" date="2022-06" db="EMBL/GenBank/DDBJ databases">
        <title>Alkalimarinus sp. nov., isolated from gut of a Alitta virens.</title>
        <authorList>
            <person name="Yang A.I."/>
            <person name="Shin N.-R."/>
        </authorList>
    </citation>
    <scope>NUCLEOTIDE SEQUENCE</scope>
    <source>
        <strain evidence="17">A2M4</strain>
    </source>
</reference>
<evidence type="ECO:0000313" key="18">
    <source>
        <dbReference type="Proteomes" id="UP001163739"/>
    </source>
</evidence>
<comment type="subcellular location">
    <subcellularLocation>
        <location evidence="2 12">Bacterial flagellum basal body</location>
    </subcellularLocation>
    <subcellularLocation>
        <location evidence="3">Cell membrane</location>
        <topology evidence="3">Multi-pass membrane protein</topology>
    </subcellularLocation>
</comment>
<name>A0ABY6MYQ3_9ALTE</name>
<dbReference type="PANTHER" id="PTHR30046">
    <property type="entry name" value="FLAGELLAR M-RING PROTEIN"/>
    <property type="match status" value="1"/>
</dbReference>
<dbReference type="Pfam" id="PF08345">
    <property type="entry name" value="YscJ_FliF_C"/>
    <property type="match status" value="1"/>
</dbReference>
<dbReference type="InterPro" id="IPR043427">
    <property type="entry name" value="YscJ/FliF"/>
</dbReference>
<evidence type="ECO:0000256" key="9">
    <source>
        <dbReference type="ARBA" id="ARBA00023136"/>
    </source>
</evidence>
<feature type="domain" description="Flagellar M-ring C-terminal" evidence="16">
    <location>
        <begin position="276"/>
        <end position="446"/>
    </location>
</feature>
<dbReference type="InterPro" id="IPR006182">
    <property type="entry name" value="FliF_N_dom"/>
</dbReference>
<gene>
    <name evidence="17" type="primary">fliF</name>
    <name evidence="17" type="ORF">NKI27_12900</name>
</gene>
<keyword evidence="9 14" id="KW-0472">Membrane</keyword>
<feature type="domain" description="Flagellar M-ring N-terminal" evidence="15">
    <location>
        <begin position="68"/>
        <end position="244"/>
    </location>
</feature>